<dbReference type="Proteomes" id="UP001324270">
    <property type="component" value="Unassembled WGS sequence"/>
</dbReference>
<name>A0ABU5Y8I2_9FLAO</name>
<accession>A0ABU5Y8I2</accession>
<reference evidence="1 2" key="1">
    <citation type="submission" date="2023-12" db="EMBL/GenBank/DDBJ databases">
        <title>Genomic sequences of Capnocytophaga and Parvimonas strains.</title>
        <authorList>
            <person name="Watt R.M."/>
            <person name="Wang M."/>
            <person name="Yang T."/>
            <person name="Tong W.M."/>
        </authorList>
    </citation>
    <scope>NUCLEOTIDE SEQUENCE [LARGE SCALE GENOMIC DNA]</scope>
    <source>
        <strain evidence="1 2">CCUG 13156</strain>
    </source>
</reference>
<dbReference type="EMBL" id="JAYKBV010000006">
    <property type="protein sequence ID" value="MEB3040207.1"/>
    <property type="molecule type" value="Genomic_DNA"/>
</dbReference>
<protein>
    <submittedName>
        <fullName evidence="1">Uncharacterized protein</fullName>
    </submittedName>
</protein>
<proteinExistence type="predicted"/>
<keyword evidence="2" id="KW-1185">Reference proteome</keyword>
<organism evidence="1 2">
    <name type="scientific">Capnocytophaga gingivalis</name>
    <dbReference type="NCBI Taxonomy" id="1017"/>
    <lineage>
        <taxon>Bacteria</taxon>
        <taxon>Pseudomonadati</taxon>
        <taxon>Bacteroidota</taxon>
        <taxon>Flavobacteriia</taxon>
        <taxon>Flavobacteriales</taxon>
        <taxon>Flavobacteriaceae</taxon>
        <taxon>Capnocytophaga</taxon>
    </lineage>
</organism>
<evidence type="ECO:0000313" key="2">
    <source>
        <dbReference type="Proteomes" id="UP001324270"/>
    </source>
</evidence>
<dbReference type="RefSeq" id="WP_323979264.1">
    <property type="nucleotide sequence ID" value="NZ_JAYKBV010000006.1"/>
</dbReference>
<sequence>MPLDIVIFKQGKEKEYVSIDEKLHQLMFSQDAIKQGRCRELSKIKDYYLTDVIFMGKTLTNFVEDLKTLSLPELSPIIKLLEQPEIEKIRISGD</sequence>
<comment type="caution">
    <text evidence="1">The sequence shown here is derived from an EMBL/GenBank/DDBJ whole genome shotgun (WGS) entry which is preliminary data.</text>
</comment>
<evidence type="ECO:0000313" key="1">
    <source>
        <dbReference type="EMBL" id="MEB3040207.1"/>
    </source>
</evidence>
<gene>
    <name evidence="1" type="ORF">VJJ49_05800</name>
</gene>